<dbReference type="PANTHER" id="PTHR32502:SF28">
    <property type="entry name" value="PHOSPHOTRANSFERASE SYSTEM SUGAR-SPECIFIC EIIC COMPONENT"/>
    <property type="match status" value="1"/>
</dbReference>
<accession>A0AAV5B2T5</accession>
<feature type="transmembrane region" description="Helical" evidence="9">
    <location>
        <begin position="140"/>
        <end position="165"/>
    </location>
</feature>
<gene>
    <name evidence="10" type="ORF">ATOP_15350</name>
</gene>
<sequence>MIQVWQIVLLTLYAGYQILDELQIYSSMSTPVFAGLFAGLVMGDVATGLFVGGSMQLMVLGVGTFGGASKIDANSGTILATAFSVALGMDPQQAIAAIAVPVAAILIQLDVLARFANTFFAHRIDAAIERFDYKGIERNFLMGALPWSLSRMIPVGLALAFGGGVVSQVVEVLNGPLLWLGNGLSVAGSVMPAVGLAILLRYLPVKKNIAYLVLGFTITALFTTLFGNVQIIGAGLDAISPSGGVYNSLPMLAIALIGFGFAAMAYQRSEGAPSVAAPAPTAPAPAGETIVEEGEIWDDEL</sequence>
<evidence type="ECO:0000256" key="7">
    <source>
        <dbReference type="ARBA" id="ARBA00022989"/>
    </source>
</evidence>
<evidence type="ECO:0000256" key="6">
    <source>
        <dbReference type="ARBA" id="ARBA00022692"/>
    </source>
</evidence>
<keyword evidence="3" id="KW-1003">Cell membrane</keyword>
<proteinExistence type="predicted"/>
<evidence type="ECO:0000256" key="1">
    <source>
        <dbReference type="ARBA" id="ARBA00004651"/>
    </source>
</evidence>
<dbReference type="Proteomes" id="UP001055025">
    <property type="component" value="Unassembled WGS sequence"/>
</dbReference>
<dbReference type="Pfam" id="PF03609">
    <property type="entry name" value="EII-Sor"/>
    <property type="match status" value="1"/>
</dbReference>
<dbReference type="EMBL" id="BQKC01000001">
    <property type="protein sequence ID" value="GJM55880.1"/>
    <property type="molecule type" value="Genomic_DNA"/>
</dbReference>
<evidence type="ECO:0000256" key="8">
    <source>
        <dbReference type="ARBA" id="ARBA00023136"/>
    </source>
</evidence>
<dbReference type="AlphaFoldDB" id="A0AAV5B2T5"/>
<comment type="caution">
    <text evidence="10">The sequence shown here is derived from an EMBL/GenBank/DDBJ whole genome shotgun (WGS) entry which is preliminary data.</text>
</comment>
<dbReference type="InterPro" id="IPR050303">
    <property type="entry name" value="GatZ_KbaZ_carbometab"/>
</dbReference>
<organism evidence="10 11">
    <name type="scientific">Granulimonas faecalis</name>
    <dbReference type="NCBI Taxonomy" id="2894155"/>
    <lineage>
        <taxon>Bacteria</taxon>
        <taxon>Bacillati</taxon>
        <taxon>Actinomycetota</taxon>
        <taxon>Coriobacteriia</taxon>
        <taxon>Coriobacteriales</taxon>
        <taxon>Kribbibacteriaceae</taxon>
        <taxon>Granulimonas</taxon>
    </lineage>
</organism>
<keyword evidence="7 9" id="KW-1133">Transmembrane helix</keyword>
<reference evidence="10" key="1">
    <citation type="journal article" date="2022" name="Int. J. Syst. Evol. Microbiol.">
        <title>Granulimonas faecalis gen. nov., sp. nov., and Leptogranulimonas caecicola gen. nov., sp. nov., novel lactate-producing Atopobiaceae bacteria isolated from mouse intestines, and an emended description of the family Atopobiaceae.</title>
        <authorList>
            <person name="Morinaga K."/>
            <person name="Kusada H."/>
            <person name="Sakamoto S."/>
            <person name="Murakami T."/>
            <person name="Toyoda A."/>
            <person name="Mori H."/>
            <person name="Meng X.Y."/>
            <person name="Takashino M."/>
            <person name="Murotomi K."/>
            <person name="Tamaki H."/>
        </authorList>
    </citation>
    <scope>NUCLEOTIDE SEQUENCE</scope>
    <source>
        <strain evidence="10">OPF53</strain>
    </source>
</reference>
<dbReference type="PROSITE" id="PS51106">
    <property type="entry name" value="PTS_EIIC_TYPE_4"/>
    <property type="match status" value="1"/>
</dbReference>
<evidence type="ECO:0000256" key="9">
    <source>
        <dbReference type="SAM" id="Phobius"/>
    </source>
</evidence>
<feature type="transmembrane region" description="Helical" evidence="9">
    <location>
        <begin position="177"/>
        <end position="199"/>
    </location>
</feature>
<feature type="transmembrane region" description="Helical" evidence="9">
    <location>
        <begin position="245"/>
        <end position="266"/>
    </location>
</feature>
<comment type="subcellular location">
    <subcellularLocation>
        <location evidence="1">Cell membrane</location>
        <topology evidence="1">Multi-pass membrane protein</topology>
    </subcellularLocation>
</comment>
<feature type="transmembrane region" description="Helical" evidence="9">
    <location>
        <begin position="95"/>
        <end position="113"/>
    </location>
</feature>
<keyword evidence="2" id="KW-0813">Transport</keyword>
<feature type="transmembrane region" description="Helical" evidence="9">
    <location>
        <begin position="211"/>
        <end position="233"/>
    </location>
</feature>
<dbReference type="GO" id="GO:0005886">
    <property type="term" value="C:plasma membrane"/>
    <property type="evidence" value="ECO:0007669"/>
    <property type="project" value="UniProtKB-SubCell"/>
</dbReference>
<keyword evidence="5" id="KW-0598">Phosphotransferase system</keyword>
<evidence type="ECO:0000313" key="11">
    <source>
        <dbReference type="Proteomes" id="UP001055025"/>
    </source>
</evidence>
<name>A0AAV5B2T5_9ACTN</name>
<dbReference type="InterPro" id="IPR004700">
    <property type="entry name" value="PTS_IIC_man"/>
</dbReference>
<evidence type="ECO:0000256" key="5">
    <source>
        <dbReference type="ARBA" id="ARBA00022683"/>
    </source>
</evidence>
<evidence type="ECO:0000256" key="2">
    <source>
        <dbReference type="ARBA" id="ARBA00022448"/>
    </source>
</evidence>
<dbReference type="PANTHER" id="PTHR32502">
    <property type="entry name" value="N-ACETYLGALACTOSAMINE PERMEASE II COMPONENT-RELATED"/>
    <property type="match status" value="1"/>
</dbReference>
<dbReference type="GO" id="GO:0009401">
    <property type="term" value="P:phosphoenolpyruvate-dependent sugar phosphotransferase system"/>
    <property type="evidence" value="ECO:0007669"/>
    <property type="project" value="UniProtKB-KW"/>
</dbReference>
<keyword evidence="11" id="KW-1185">Reference proteome</keyword>
<feature type="transmembrane region" description="Helical" evidence="9">
    <location>
        <begin position="32"/>
        <end position="59"/>
    </location>
</feature>
<keyword evidence="6 9" id="KW-0812">Transmembrane</keyword>
<keyword evidence="8 9" id="KW-0472">Membrane</keyword>
<keyword evidence="4" id="KW-0762">Sugar transport</keyword>
<protein>
    <submittedName>
        <fullName evidence="10">PTS fructose transporter subunit IIC</fullName>
    </submittedName>
</protein>
<evidence type="ECO:0000313" key="10">
    <source>
        <dbReference type="EMBL" id="GJM55880.1"/>
    </source>
</evidence>
<evidence type="ECO:0000256" key="4">
    <source>
        <dbReference type="ARBA" id="ARBA00022597"/>
    </source>
</evidence>
<evidence type="ECO:0000256" key="3">
    <source>
        <dbReference type="ARBA" id="ARBA00022475"/>
    </source>
</evidence>